<dbReference type="EMBL" id="JABFAC010243537">
    <property type="protein sequence ID" value="MBA0635865.1"/>
    <property type="molecule type" value="Genomic_DNA"/>
</dbReference>
<keyword evidence="3" id="KW-1185">Reference proteome</keyword>
<evidence type="ECO:0000313" key="2">
    <source>
        <dbReference type="EMBL" id="MBA0635865.1"/>
    </source>
</evidence>
<evidence type="ECO:0000313" key="3">
    <source>
        <dbReference type="Proteomes" id="UP000593561"/>
    </source>
</evidence>
<protein>
    <submittedName>
        <fullName evidence="2">Uncharacterized protein</fullName>
    </submittedName>
</protein>
<dbReference type="AlphaFoldDB" id="A0A7J8TCE2"/>
<feature type="compositionally biased region" description="Polar residues" evidence="1">
    <location>
        <begin position="1"/>
        <end position="13"/>
    </location>
</feature>
<accession>A0A7J8TCE2</accession>
<comment type="caution">
    <text evidence="2">The sequence shown here is derived from an EMBL/GenBank/DDBJ whole genome shotgun (WGS) entry which is preliminary data.</text>
</comment>
<sequence length="87" mass="9542">MYTFRSGETQFGHGQNGILDVPSTRNNTYPVSPVAVYRSKVLKVAKVDERVNKAVASANRAANAARVITVKVVQKQMDNNHNNNNAV</sequence>
<evidence type="ECO:0000256" key="1">
    <source>
        <dbReference type="SAM" id="MobiDB-lite"/>
    </source>
</evidence>
<dbReference type="Proteomes" id="UP000593561">
    <property type="component" value="Unassembled WGS sequence"/>
</dbReference>
<proteinExistence type="predicted"/>
<organism evidence="2 3">
    <name type="scientific">Gossypium davidsonii</name>
    <name type="common">Davidson's cotton</name>
    <name type="synonym">Gossypium klotzschianum subsp. davidsonii</name>
    <dbReference type="NCBI Taxonomy" id="34287"/>
    <lineage>
        <taxon>Eukaryota</taxon>
        <taxon>Viridiplantae</taxon>
        <taxon>Streptophyta</taxon>
        <taxon>Embryophyta</taxon>
        <taxon>Tracheophyta</taxon>
        <taxon>Spermatophyta</taxon>
        <taxon>Magnoliopsida</taxon>
        <taxon>eudicotyledons</taxon>
        <taxon>Gunneridae</taxon>
        <taxon>Pentapetalae</taxon>
        <taxon>rosids</taxon>
        <taxon>malvids</taxon>
        <taxon>Malvales</taxon>
        <taxon>Malvaceae</taxon>
        <taxon>Malvoideae</taxon>
        <taxon>Gossypium</taxon>
    </lineage>
</organism>
<name>A0A7J8TCE2_GOSDV</name>
<reference evidence="2 3" key="1">
    <citation type="journal article" date="2019" name="Genome Biol. Evol.">
        <title>Insights into the evolution of the New World diploid cottons (Gossypium, subgenus Houzingenia) based on genome sequencing.</title>
        <authorList>
            <person name="Grover C.E."/>
            <person name="Arick M.A. 2nd"/>
            <person name="Thrash A."/>
            <person name="Conover J.L."/>
            <person name="Sanders W.S."/>
            <person name="Peterson D.G."/>
            <person name="Frelichowski J.E."/>
            <person name="Scheffler J.A."/>
            <person name="Scheffler B.E."/>
            <person name="Wendel J.F."/>
        </authorList>
    </citation>
    <scope>NUCLEOTIDE SEQUENCE [LARGE SCALE GENOMIC DNA]</scope>
    <source>
        <strain evidence="2">27</strain>
        <tissue evidence="2">Leaf</tissue>
    </source>
</reference>
<feature type="region of interest" description="Disordered" evidence="1">
    <location>
        <begin position="1"/>
        <end position="25"/>
    </location>
</feature>
<gene>
    <name evidence="2" type="ORF">Godav_029777</name>
</gene>